<keyword evidence="4" id="KW-1185">Reference proteome</keyword>
<dbReference type="OrthoDB" id="5432251at2"/>
<feature type="domain" description="DUF4136" evidence="2">
    <location>
        <begin position="42"/>
        <end position="173"/>
    </location>
</feature>
<feature type="signal peptide" evidence="1">
    <location>
        <begin position="1"/>
        <end position="25"/>
    </location>
</feature>
<dbReference type="EMBL" id="SNYF01000005">
    <property type="protein sequence ID" value="TDQ18402.1"/>
    <property type="molecule type" value="Genomic_DNA"/>
</dbReference>
<accession>A0A4R6T980</accession>
<dbReference type="Proteomes" id="UP000294535">
    <property type="component" value="Unassembled WGS sequence"/>
</dbReference>
<dbReference type="Pfam" id="PF13590">
    <property type="entry name" value="DUF4136"/>
    <property type="match status" value="1"/>
</dbReference>
<dbReference type="Gene3D" id="3.30.160.670">
    <property type="match status" value="1"/>
</dbReference>
<name>A0A4R6T980_9BACT</name>
<dbReference type="AlphaFoldDB" id="A0A4R6T980"/>
<dbReference type="InterPro" id="IPR025411">
    <property type="entry name" value="DUF4136"/>
</dbReference>
<evidence type="ECO:0000313" key="4">
    <source>
        <dbReference type="Proteomes" id="UP000294535"/>
    </source>
</evidence>
<evidence type="ECO:0000259" key="2">
    <source>
        <dbReference type="Pfam" id="PF13590"/>
    </source>
</evidence>
<evidence type="ECO:0000313" key="3">
    <source>
        <dbReference type="EMBL" id="TDQ18402.1"/>
    </source>
</evidence>
<keyword evidence="1" id="KW-0732">Signal</keyword>
<organism evidence="3 4">
    <name type="scientific">Algoriphagus boseongensis</name>
    <dbReference type="NCBI Taxonomy" id="1442587"/>
    <lineage>
        <taxon>Bacteria</taxon>
        <taxon>Pseudomonadati</taxon>
        <taxon>Bacteroidota</taxon>
        <taxon>Cytophagia</taxon>
        <taxon>Cytophagales</taxon>
        <taxon>Cyclobacteriaceae</taxon>
        <taxon>Algoriphagus</taxon>
    </lineage>
</organism>
<evidence type="ECO:0000256" key="1">
    <source>
        <dbReference type="SAM" id="SignalP"/>
    </source>
</evidence>
<comment type="caution">
    <text evidence="3">The sequence shown here is derived from an EMBL/GenBank/DDBJ whole genome shotgun (WGS) entry which is preliminary data.</text>
</comment>
<dbReference type="RefSeq" id="WP_133551802.1">
    <property type="nucleotide sequence ID" value="NZ_SNYF01000005.1"/>
</dbReference>
<dbReference type="PROSITE" id="PS51257">
    <property type="entry name" value="PROKAR_LIPOPROTEIN"/>
    <property type="match status" value="1"/>
</dbReference>
<gene>
    <name evidence="3" type="ORF">DFQ04_0201</name>
</gene>
<sequence>MKTILAVLLTIFALCSCKVSDSVTADQRTKYSEKLTVDQITKSSDLADKKTFKVIETKDVTKNTAQVNRIFEKKLIENGFAPVDENPELLIQSVITSVDFEKEVLGFSSTVGLTDSNSYSPPRTEYGQYGKVIFLIQDAKTNEVLWMGTGTGLLTANEVLNSKEIKFALNQLIAGLK</sequence>
<protein>
    <submittedName>
        <fullName evidence="3">Uncharacterized protein DUF4136</fullName>
    </submittedName>
</protein>
<proteinExistence type="predicted"/>
<reference evidence="3 4" key="1">
    <citation type="submission" date="2019-03" db="EMBL/GenBank/DDBJ databases">
        <title>Genomic Encyclopedia of Type Strains, Phase III (KMG-III): the genomes of soil and plant-associated and newly described type strains.</title>
        <authorList>
            <person name="Whitman W."/>
        </authorList>
    </citation>
    <scope>NUCLEOTIDE SEQUENCE [LARGE SCALE GENOMIC DNA]</scope>
    <source>
        <strain evidence="3 4">CECT 8446</strain>
    </source>
</reference>
<feature type="chain" id="PRO_5020782015" evidence="1">
    <location>
        <begin position="26"/>
        <end position="177"/>
    </location>
</feature>